<sequence>MTIWIRIEHRAGKMRSVQKLCMIVFIFITVSFVAFVTLKFQRIPFTDQEFIERIKLKLIGPYDPQTKLINDLNITFTTPSIIQNSTEISSIQEDIFSFKKELPKNTMNLSNEISVLTAYFNLGSFAKGSPGHQYTPNIYYKWMSVFGNLTNNLIVYTDDKIAYKYFQKLREKFPKERTKIFLINKKELWSFQIEKNISQIYKQPGYPKYLPNTVVPGYSCAMHAKFELLNRVIRKNYFHTKFFMWLDIGLFRSLRNDSKFKLRVPTDFNEAKVAYSYVYDFKKDVTYKDIIYHNMVWVGGASNLGKYDVLYKFTQEYLNFLNKSLSIKLISTDQQILYGMYVDKHKPETKLQLYKSGWFKLGYVCYTIEKTPT</sequence>
<accession>A0AA36ASD2</accession>
<protein>
    <submittedName>
        <fullName evidence="2">Uncharacterized protein</fullName>
    </submittedName>
</protein>
<evidence type="ECO:0000256" key="1">
    <source>
        <dbReference type="SAM" id="Phobius"/>
    </source>
</evidence>
<keyword evidence="1" id="KW-1133">Transmembrane helix</keyword>
<proteinExistence type="predicted"/>
<dbReference type="Pfam" id="PF09612">
    <property type="entry name" value="HtrL_YibB"/>
    <property type="match status" value="1"/>
</dbReference>
<organism evidence="2 3">
    <name type="scientific">Octopus vulgaris</name>
    <name type="common">Common octopus</name>
    <dbReference type="NCBI Taxonomy" id="6645"/>
    <lineage>
        <taxon>Eukaryota</taxon>
        <taxon>Metazoa</taxon>
        <taxon>Spiralia</taxon>
        <taxon>Lophotrochozoa</taxon>
        <taxon>Mollusca</taxon>
        <taxon>Cephalopoda</taxon>
        <taxon>Coleoidea</taxon>
        <taxon>Octopodiformes</taxon>
        <taxon>Octopoda</taxon>
        <taxon>Incirrata</taxon>
        <taxon>Octopodidae</taxon>
        <taxon>Octopus</taxon>
    </lineage>
</organism>
<dbReference type="EMBL" id="OX597817">
    <property type="protein sequence ID" value="CAI9720701.1"/>
    <property type="molecule type" value="Genomic_DNA"/>
</dbReference>
<dbReference type="InterPro" id="IPR011735">
    <property type="entry name" value="WlaTC/HtrL_glycosyltransf"/>
</dbReference>
<keyword evidence="1" id="KW-0812">Transmembrane</keyword>
<gene>
    <name evidence="2" type="ORF">OCTVUL_1B020641</name>
</gene>
<keyword evidence="1" id="KW-0472">Membrane</keyword>
<keyword evidence="3" id="KW-1185">Reference proteome</keyword>
<feature type="transmembrane region" description="Helical" evidence="1">
    <location>
        <begin position="20"/>
        <end position="38"/>
    </location>
</feature>
<dbReference type="AlphaFoldDB" id="A0AA36ASD2"/>
<dbReference type="Proteomes" id="UP001162480">
    <property type="component" value="Chromosome 4"/>
</dbReference>
<reference evidence="2" key="1">
    <citation type="submission" date="2023-08" db="EMBL/GenBank/DDBJ databases">
        <authorList>
            <person name="Alioto T."/>
            <person name="Alioto T."/>
            <person name="Gomez Garrido J."/>
        </authorList>
    </citation>
    <scope>NUCLEOTIDE SEQUENCE</scope>
</reference>
<evidence type="ECO:0000313" key="3">
    <source>
        <dbReference type="Proteomes" id="UP001162480"/>
    </source>
</evidence>
<evidence type="ECO:0000313" key="2">
    <source>
        <dbReference type="EMBL" id="CAI9720701.1"/>
    </source>
</evidence>
<name>A0AA36ASD2_OCTVU</name>